<evidence type="ECO:0000313" key="1">
    <source>
        <dbReference type="EMBL" id="MET4577007.1"/>
    </source>
</evidence>
<sequence>MTAYTCHWIESTPKRKSSAPLLIQLTLHPNGYDGRAYWTRQEARTSAERFKMVEDLVFAADGGPLAVLQRFIELRSTLAGSGFQEVVAPDTVYGPGSIAGHRPKTHEECLMDLAALHTECGDNDCALGLLQQCQNSEGAWYWHTAARRAHANRARENPGPYADDDWSAALDHCIAIITSAEEQKTNPFYMHTGSSSYYFGDSYKGAPSQLAAAAQTMAEYALCVADQPEQALQAIALADSTSSSTTQIQEYRVTALRQLGRNAEAYACHRKWSLRMPEVLDDPDYQAFFAGETAQANESERLRINALRFEYAPGQSATAADLDLLGQHFPAALKNTACAAYVQWISAPDESHQLTVVDGEYSQAYQLFGITQALEKHAEMMGWLSLHDNSSPELASEIRQAIANDGIDPLHMLPIVGDEHSPDCFLLRTDGPDMGTVYYWSHDESAVFSPIVASAEHLFAWLRGQAEAGNTFSL</sequence>
<accession>A0ABV2Q7N6</accession>
<name>A0ABV2Q7N6_9BURK</name>
<dbReference type="RefSeq" id="WP_354443066.1">
    <property type="nucleotide sequence ID" value="NZ_JBEPSH010000004.1"/>
</dbReference>
<protein>
    <recommendedName>
        <fullName evidence="3">Knr4/Smi1-like domain-containing protein</fullName>
    </recommendedName>
</protein>
<organism evidence="1 2">
    <name type="scientific">Ottowia thiooxydans</name>
    <dbReference type="NCBI Taxonomy" id="219182"/>
    <lineage>
        <taxon>Bacteria</taxon>
        <taxon>Pseudomonadati</taxon>
        <taxon>Pseudomonadota</taxon>
        <taxon>Betaproteobacteria</taxon>
        <taxon>Burkholderiales</taxon>
        <taxon>Comamonadaceae</taxon>
        <taxon>Ottowia</taxon>
    </lineage>
</organism>
<proteinExistence type="predicted"/>
<reference evidence="1 2" key="1">
    <citation type="submission" date="2024-06" db="EMBL/GenBank/DDBJ databases">
        <title>Sorghum-associated microbial communities from plants grown in Nebraska, USA.</title>
        <authorList>
            <person name="Schachtman D."/>
        </authorList>
    </citation>
    <scope>NUCLEOTIDE SEQUENCE [LARGE SCALE GENOMIC DNA]</scope>
    <source>
        <strain evidence="1 2">2709</strain>
    </source>
</reference>
<evidence type="ECO:0008006" key="3">
    <source>
        <dbReference type="Google" id="ProtNLM"/>
    </source>
</evidence>
<gene>
    <name evidence="1" type="ORF">ABIE13_002118</name>
</gene>
<dbReference type="Proteomes" id="UP001549320">
    <property type="component" value="Unassembled WGS sequence"/>
</dbReference>
<comment type="caution">
    <text evidence="1">The sequence shown here is derived from an EMBL/GenBank/DDBJ whole genome shotgun (WGS) entry which is preliminary data.</text>
</comment>
<dbReference type="EMBL" id="JBEPSH010000004">
    <property type="protein sequence ID" value="MET4577007.1"/>
    <property type="molecule type" value="Genomic_DNA"/>
</dbReference>
<keyword evidence="2" id="KW-1185">Reference proteome</keyword>
<evidence type="ECO:0000313" key="2">
    <source>
        <dbReference type="Proteomes" id="UP001549320"/>
    </source>
</evidence>